<proteinExistence type="predicted"/>
<dbReference type="EMBL" id="OIVN01005935">
    <property type="protein sequence ID" value="SPD24564.1"/>
    <property type="molecule type" value="Genomic_DNA"/>
</dbReference>
<accession>A0A2N9IJV4</accession>
<organism evidence="2">
    <name type="scientific">Fagus sylvatica</name>
    <name type="common">Beechnut</name>
    <dbReference type="NCBI Taxonomy" id="28930"/>
    <lineage>
        <taxon>Eukaryota</taxon>
        <taxon>Viridiplantae</taxon>
        <taxon>Streptophyta</taxon>
        <taxon>Embryophyta</taxon>
        <taxon>Tracheophyta</taxon>
        <taxon>Spermatophyta</taxon>
        <taxon>Magnoliopsida</taxon>
        <taxon>eudicotyledons</taxon>
        <taxon>Gunneridae</taxon>
        <taxon>Pentapetalae</taxon>
        <taxon>rosids</taxon>
        <taxon>fabids</taxon>
        <taxon>Fagales</taxon>
        <taxon>Fagaceae</taxon>
        <taxon>Fagus</taxon>
    </lineage>
</organism>
<protein>
    <submittedName>
        <fullName evidence="2">Uncharacterized protein</fullName>
    </submittedName>
</protein>
<evidence type="ECO:0000256" key="1">
    <source>
        <dbReference type="SAM" id="MobiDB-lite"/>
    </source>
</evidence>
<dbReference type="AlphaFoldDB" id="A0A2N9IJV4"/>
<reference evidence="2" key="1">
    <citation type="submission" date="2018-02" db="EMBL/GenBank/DDBJ databases">
        <authorList>
            <person name="Cohen D.B."/>
            <person name="Kent A.D."/>
        </authorList>
    </citation>
    <scope>NUCLEOTIDE SEQUENCE</scope>
</reference>
<gene>
    <name evidence="2" type="ORF">FSB_LOCUS52446</name>
</gene>
<name>A0A2N9IJV4_FAGSY</name>
<evidence type="ECO:0000313" key="2">
    <source>
        <dbReference type="EMBL" id="SPD24564.1"/>
    </source>
</evidence>
<sequence>MEALIRNKPEELDIEEWKAMIAYFETDDFKRDRETQKEPDALELWAMTYCPKGQWVNNDDQHVYDEAKQKIAEVEEKEGRTLSSNERDAIFQSIVISKSKSKSRYVRGQGYMSRPPTSAERVRDEVNNEIQSLRRLLETERAERAEERVEREAQIESLHAENQTQLESLRQSMREEFMGLLANQSQ</sequence>
<feature type="region of interest" description="Disordered" evidence="1">
    <location>
        <begin position="100"/>
        <end position="124"/>
    </location>
</feature>